<dbReference type="PROSITE" id="PS50801">
    <property type="entry name" value="STAS"/>
    <property type="match status" value="1"/>
</dbReference>
<dbReference type="GO" id="GO:0043856">
    <property type="term" value="F:anti-sigma factor antagonist activity"/>
    <property type="evidence" value="ECO:0007669"/>
    <property type="project" value="InterPro"/>
</dbReference>
<name>A0A1K0FZY0_9ACTN</name>
<dbReference type="PANTHER" id="PTHR33495">
    <property type="entry name" value="ANTI-SIGMA FACTOR ANTAGONIST TM_1081-RELATED-RELATED"/>
    <property type="match status" value="1"/>
</dbReference>
<dbReference type="Gene3D" id="3.30.750.24">
    <property type="entry name" value="STAS domain"/>
    <property type="match status" value="1"/>
</dbReference>
<dbReference type="PANTHER" id="PTHR33495:SF2">
    <property type="entry name" value="ANTI-SIGMA FACTOR ANTAGONIST TM_1081-RELATED"/>
    <property type="match status" value="1"/>
</dbReference>
<evidence type="ECO:0000313" key="5">
    <source>
        <dbReference type="Proteomes" id="UP000182486"/>
    </source>
</evidence>
<proteinExistence type="inferred from homology"/>
<comment type="caution">
    <text evidence="4">The sequence shown here is derived from an EMBL/GenBank/DDBJ whole genome shotgun (WGS) entry which is preliminary data.</text>
</comment>
<dbReference type="InterPro" id="IPR036513">
    <property type="entry name" value="STAS_dom_sf"/>
</dbReference>
<dbReference type="CDD" id="cd07043">
    <property type="entry name" value="STAS_anti-anti-sigma_factors"/>
    <property type="match status" value="1"/>
</dbReference>
<sequence>MNVTIETRGEATTVCLTVTGEIDMATVDGLARALREAISHAGVTEVVADLSAVTFCDSSGVAALDRAYAEGMRRGTVFRITHPQPPVRRVLELTGMLETLTRPAPSA</sequence>
<dbReference type="InterPro" id="IPR002645">
    <property type="entry name" value="STAS_dom"/>
</dbReference>
<comment type="similarity">
    <text evidence="1 2">Belongs to the anti-sigma-factor antagonist family.</text>
</comment>
<dbReference type="RefSeq" id="WP_071808882.1">
    <property type="nucleotide sequence ID" value="NZ_MEIA01000470.1"/>
</dbReference>
<evidence type="ECO:0000313" key="4">
    <source>
        <dbReference type="EMBL" id="OJF10618.1"/>
    </source>
</evidence>
<dbReference type="SUPFAM" id="SSF52091">
    <property type="entry name" value="SpoIIaa-like"/>
    <property type="match status" value="1"/>
</dbReference>
<feature type="domain" description="STAS" evidence="3">
    <location>
        <begin position="3"/>
        <end position="107"/>
    </location>
</feature>
<protein>
    <recommendedName>
        <fullName evidence="2">Anti-sigma factor antagonist</fullName>
    </recommendedName>
</protein>
<dbReference type="InterPro" id="IPR003658">
    <property type="entry name" value="Anti-sigma_ant"/>
</dbReference>
<reference evidence="4 5" key="1">
    <citation type="submission" date="2016-09" db="EMBL/GenBank/DDBJ databases">
        <title>Couchioplanes caeruleus draft genome sequence.</title>
        <authorList>
            <person name="Sheehan J."/>
            <person name="Caffrey P."/>
        </authorList>
    </citation>
    <scope>NUCLEOTIDE SEQUENCE [LARGE SCALE GENOMIC DNA]</scope>
    <source>
        <strain evidence="4 5">DSM 43634</strain>
    </source>
</reference>
<dbReference type="Proteomes" id="UP000182486">
    <property type="component" value="Unassembled WGS sequence"/>
</dbReference>
<dbReference type="AlphaFoldDB" id="A0A1K0FZY0"/>
<accession>A0A1K0FZY0</accession>
<organism evidence="4 5">
    <name type="scientific">Couchioplanes caeruleus subsp. caeruleus</name>
    <dbReference type="NCBI Taxonomy" id="56427"/>
    <lineage>
        <taxon>Bacteria</taxon>
        <taxon>Bacillati</taxon>
        <taxon>Actinomycetota</taxon>
        <taxon>Actinomycetes</taxon>
        <taxon>Micromonosporales</taxon>
        <taxon>Micromonosporaceae</taxon>
        <taxon>Couchioplanes</taxon>
    </lineage>
</organism>
<keyword evidence="5" id="KW-1185">Reference proteome</keyword>
<evidence type="ECO:0000256" key="2">
    <source>
        <dbReference type="RuleBase" id="RU003749"/>
    </source>
</evidence>
<evidence type="ECO:0000256" key="1">
    <source>
        <dbReference type="ARBA" id="ARBA00009013"/>
    </source>
</evidence>
<evidence type="ECO:0000259" key="3">
    <source>
        <dbReference type="PROSITE" id="PS50801"/>
    </source>
</evidence>
<dbReference type="EMBL" id="MEIA01000470">
    <property type="protein sequence ID" value="OJF10618.1"/>
    <property type="molecule type" value="Genomic_DNA"/>
</dbReference>
<gene>
    <name evidence="4" type="ORF">BG844_31060</name>
</gene>
<dbReference type="NCBIfam" id="TIGR00377">
    <property type="entry name" value="ant_ant_sig"/>
    <property type="match status" value="1"/>
</dbReference>
<dbReference type="Pfam" id="PF01740">
    <property type="entry name" value="STAS"/>
    <property type="match status" value="1"/>
</dbReference>